<evidence type="ECO:0000256" key="2">
    <source>
        <dbReference type="ARBA" id="ARBA00022692"/>
    </source>
</evidence>
<evidence type="ECO:0000313" key="7">
    <source>
        <dbReference type="Proteomes" id="UP000011083"/>
    </source>
</evidence>
<dbReference type="GeneID" id="14914121"/>
<dbReference type="VEuPathDB" id="AmoebaDB:ACA1_358640"/>
<dbReference type="GO" id="GO:0046873">
    <property type="term" value="F:metal ion transmembrane transporter activity"/>
    <property type="evidence" value="ECO:0007669"/>
    <property type="project" value="InterPro"/>
</dbReference>
<feature type="transmembrane region" description="Helical" evidence="5">
    <location>
        <begin position="263"/>
        <end position="286"/>
    </location>
</feature>
<keyword evidence="3 5" id="KW-1133">Transmembrane helix</keyword>
<dbReference type="Proteomes" id="UP000011083">
    <property type="component" value="Unassembled WGS sequence"/>
</dbReference>
<dbReference type="Pfam" id="PF02535">
    <property type="entry name" value="Zip"/>
    <property type="match status" value="1"/>
</dbReference>
<sequence>MADQAAAFGWGVLSAVSFPLGCAIGLFWPTMPIKLRAVAMGFGGGALLFALTLSLFGEVLFHIDKYGHGPMLVMLFCALAGGMIFLALDFLIEERGGWVRRLSKNRKRLLEWRKKRLRPMLDKLRRKNGGYAHFSTVESYQLEIEQELEEEISRLDEKELHLQTTWNPATEESKADFDTLAAPLVEEGEVDAAIASSGPPPDSLEPVGSGVGLAIWLGMLIDGITTVSADGVSYALVIAFFLANLPEALSSSIIMLENGMSKLVISCMWLFLVAMTGVGAIIGSFMKEPEDAGPNDAFYYGTSAIEGLAAGAMLVVISNAMFLAALFLELSDKW</sequence>
<organism evidence="6 7">
    <name type="scientific">Acanthamoeba castellanii (strain ATCC 30010 / Neff)</name>
    <dbReference type="NCBI Taxonomy" id="1257118"/>
    <lineage>
        <taxon>Eukaryota</taxon>
        <taxon>Amoebozoa</taxon>
        <taxon>Discosea</taxon>
        <taxon>Longamoebia</taxon>
        <taxon>Centramoebida</taxon>
        <taxon>Acanthamoebidae</taxon>
        <taxon>Acanthamoeba</taxon>
    </lineage>
</organism>
<feature type="transmembrane region" description="Helical" evidence="5">
    <location>
        <begin position="69"/>
        <end position="92"/>
    </location>
</feature>
<evidence type="ECO:0000256" key="4">
    <source>
        <dbReference type="ARBA" id="ARBA00023136"/>
    </source>
</evidence>
<keyword evidence="7" id="KW-1185">Reference proteome</keyword>
<dbReference type="GO" id="GO:0016020">
    <property type="term" value="C:membrane"/>
    <property type="evidence" value="ECO:0007669"/>
    <property type="project" value="UniProtKB-SubCell"/>
</dbReference>
<accession>L8GMW3</accession>
<dbReference type="RefSeq" id="XP_004335579.1">
    <property type="nucleotide sequence ID" value="XM_004335531.1"/>
</dbReference>
<keyword evidence="4 5" id="KW-0472">Membrane</keyword>
<dbReference type="OrthoDB" id="329105at2759"/>
<evidence type="ECO:0000313" key="6">
    <source>
        <dbReference type="EMBL" id="ELR13566.1"/>
    </source>
</evidence>
<evidence type="ECO:0000256" key="5">
    <source>
        <dbReference type="SAM" id="Phobius"/>
    </source>
</evidence>
<feature type="transmembrane region" description="Helical" evidence="5">
    <location>
        <begin position="234"/>
        <end position="256"/>
    </location>
</feature>
<feature type="transmembrane region" description="Helical" evidence="5">
    <location>
        <begin position="207"/>
        <end position="228"/>
    </location>
</feature>
<protein>
    <submittedName>
        <fullName evidence="6">Uncharacterized protein</fullName>
    </submittedName>
</protein>
<dbReference type="KEGG" id="acan:ACA1_358640"/>
<reference evidence="6 7" key="1">
    <citation type="journal article" date="2013" name="Genome Biol.">
        <title>Genome of Acanthamoeba castellanii highlights extensive lateral gene transfer and early evolution of tyrosine kinase signaling.</title>
        <authorList>
            <person name="Clarke M."/>
            <person name="Lohan A.J."/>
            <person name="Liu B."/>
            <person name="Lagkouvardos I."/>
            <person name="Roy S."/>
            <person name="Zafar N."/>
            <person name="Bertelli C."/>
            <person name="Schilde C."/>
            <person name="Kianianmomeni A."/>
            <person name="Burglin T.R."/>
            <person name="Frech C."/>
            <person name="Turcotte B."/>
            <person name="Kopec K.O."/>
            <person name="Synnott J.M."/>
            <person name="Choo C."/>
            <person name="Paponov I."/>
            <person name="Finkler A."/>
            <person name="Soon Heng Tan C."/>
            <person name="Hutchins A.P."/>
            <person name="Weinmeier T."/>
            <person name="Rattei T."/>
            <person name="Chu J.S."/>
            <person name="Gimenez G."/>
            <person name="Irimia M."/>
            <person name="Rigden D.J."/>
            <person name="Fitzpatrick D.A."/>
            <person name="Lorenzo-Morales J."/>
            <person name="Bateman A."/>
            <person name="Chiu C.H."/>
            <person name="Tang P."/>
            <person name="Hegemann P."/>
            <person name="Fromm H."/>
            <person name="Raoult D."/>
            <person name="Greub G."/>
            <person name="Miranda-Saavedra D."/>
            <person name="Chen N."/>
            <person name="Nash P."/>
            <person name="Ginger M.L."/>
            <person name="Horn M."/>
            <person name="Schaap P."/>
            <person name="Caler L."/>
            <person name="Loftus B."/>
        </authorList>
    </citation>
    <scope>NUCLEOTIDE SEQUENCE [LARGE SCALE GENOMIC DNA]</scope>
    <source>
        <strain evidence="6 7">Neff</strain>
    </source>
</reference>
<feature type="transmembrane region" description="Helical" evidence="5">
    <location>
        <begin position="298"/>
        <end position="328"/>
    </location>
</feature>
<evidence type="ECO:0000256" key="3">
    <source>
        <dbReference type="ARBA" id="ARBA00022989"/>
    </source>
</evidence>
<evidence type="ECO:0000256" key="1">
    <source>
        <dbReference type="ARBA" id="ARBA00004141"/>
    </source>
</evidence>
<dbReference type="AlphaFoldDB" id="L8GMW3"/>
<dbReference type="OMA" id="WMWMSLC"/>
<feature type="transmembrane region" description="Helical" evidence="5">
    <location>
        <begin position="6"/>
        <end position="28"/>
    </location>
</feature>
<comment type="subcellular location">
    <subcellularLocation>
        <location evidence="1">Membrane</location>
        <topology evidence="1">Multi-pass membrane protein</topology>
    </subcellularLocation>
</comment>
<proteinExistence type="predicted"/>
<name>L8GMW3_ACACF</name>
<keyword evidence="2 5" id="KW-0812">Transmembrane</keyword>
<dbReference type="InterPro" id="IPR003689">
    <property type="entry name" value="ZIP"/>
</dbReference>
<dbReference type="EMBL" id="KB008090">
    <property type="protein sequence ID" value="ELR13566.1"/>
    <property type="molecule type" value="Genomic_DNA"/>
</dbReference>
<gene>
    <name evidence="6" type="ORF">ACA1_358640</name>
</gene>
<feature type="transmembrane region" description="Helical" evidence="5">
    <location>
        <begin position="40"/>
        <end position="63"/>
    </location>
</feature>